<dbReference type="GO" id="GO:0046491">
    <property type="term" value="P:L-methylmalonyl-CoA metabolic process"/>
    <property type="evidence" value="ECO:0007669"/>
    <property type="project" value="TreeGrafter"/>
</dbReference>
<accession>A0A3B0RZZ9</accession>
<dbReference type="PANTHER" id="PTHR43048:SF3">
    <property type="entry name" value="METHYLMALONYL-COA EPIMERASE, MITOCHONDRIAL"/>
    <property type="match status" value="1"/>
</dbReference>
<evidence type="ECO:0000313" key="3">
    <source>
        <dbReference type="EMBL" id="VAV99514.1"/>
    </source>
</evidence>
<dbReference type="InterPro" id="IPR004360">
    <property type="entry name" value="Glyas_Fos-R_dOase_dom"/>
</dbReference>
<keyword evidence="1" id="KW-0479">Metal-binding</keyword>
<sequence>MQANVSSSMLKSIGQIHISVKDYDRAKAFYGDVLGLEMLFEFAEQRMAFFDCGGVRLYLGVPSSPEYAANSFLYYRVDDIGAAYDRLQKAGVDFLHPPQAIHRTEDNELWMAGFRDSEGNFAQLMCDKPIAG</sequence>
<dbReference type="GO" id="GO:0004493">
    <property type="term" value="F:methylmalonyl-CoA epimerase activity"/>
    <property type="evidence" value="ECO:0007669"/>
    <property type="project" value="TreeGrafter"/>
</dbReference>
<gene>
    <name evidence="3" type="ORF">MNBD_ALPHA05-1560</name>
</gene>
<dbReference type="InterPro" id="IPR029068">
    <property type="entry name" value="Glyas_Bleomycin-R_OHBP_Dase"/>
</dbReference>
<dbReference type="GO" id="GO:0004462">
    <property type="term" value="F:lactoylglutathione lyase activity"/>
    <property type="evidence" value="ECO:0007669"/>
    <property type="project" value="InterPro"/>
</dbReference>
<protein>
    <recommendedName>
        <fullName evidence="2">VOC domain-containing protein</fullName>
    </recommendedName>
</protein>
<dbReference type="PROSITE" id="PS51819">
    <property type="entry name" value="VOC"/>
    <property type="match status" value="1"/>
</dbReference>
<dbReference type="PROSITE" id="PS00934">
    <property type="entry name" value="GLYOXALASE_I_1"/>
    <property type="match status" value="1"/>
</dbReference>
<dbReference type="GO" id="GO:0046872">
    <property type="term" value="F:metal ion binding"/>
    <property type="evidence" value="ECO:0007669"/>
    <property type="project" value="UniProtKB-KW"/>
</dbReference>
<evidence type="ECO:0000256" key="1">
    <source>
        <dbReference type="ARBA" id="ARBA00022723"/>
    </source>
</evidence>
<feature type="domain" description="VOC" evidence="2">
    <location>
        <begin position="12"/>
        <end position="127"/>
    </location>
</feature>
<reference evidence="3" key="1">
    <citation type="submission" date="2018-06" db="EMBL/GenBank/DDBJ databases">
        <authorList>
            <person name="Zhirakovskaya E."/>
        </authorList>
    </citation>
    <scope>NUCLEOTIDE SEQUENCE</scope>
</reference>
<name>A0A3B0RZZ9_9ZZZZ</name>
<dbReference type="Gene3D" id="3.10.180.10">
    <property type="entry name" value="2,3-Dihydroxybiphenyl 1,2-Dioxygenase, domain 1"/>
    <property type="match status" value="1"/>
</dbReference>
<evidence type="ECO:0000259" key="2">
    <source>
        <dbReference type="PROSITE" id="PS51819"/>
    </source>
</evidence>
<dbReference type="PANTHER" id="PTHR43048">
    <property type="entry name" value="METHYLMALONYL-COA EPIMERASE"/>
    <property type="match status" value="1"/>
</dbReference>
<proteinExistence type="predicted"/>
<dbReference type="Pfam" id="PF00903">
    <property type="entry name" value="Glyoxalase"/>
    <property type="match status" value="1"/>
</dbReference>
<dbReference type="InterPro" id="IPR018146">
    <property type="entry name" value="Glyoxalase_1_CS"/>
</dbReference>
<dbReference type="InterPro" id="IPR037523">
    <property type="entry name" value="VOC_core"/>
</dbReference>
<dbReference type="EMBL" id="UOEH01000278">
    <property type="protein sequence ID" value="VAV99514.1"/>
    <property type="molecule type" value="Genomic_DNA"/>
</dbReference>
<dbReference type="SUPFAM" id="SSF54593">
    <property type="entry name" value="Glyoxalase/Bleomycin resistance protein/Dihydroxybiphenyl dioxygenase"/>
    <property type="match status" value="1"/>
</dbReference>
<organism evidence="3">
    <name type="scientific">hydrothermal vent metagenome</name>
    <dbReference type="NCBI Taxonomy" id="652676"/>
    <lineage>
        <taxon>unclassified sequences</taxon>
        <taxon>metagenomes</taxon>
        <taxon>ecological metagenomes</taxon>
    </lineage>
</organism>
<dbReference type="AlphaFoldDB" id="A0A3B0RZZ9"/>
<dbReference type="InterPro" id="IPR051785">
    <property type="entry name" value="MMCE/EMCE_epimerase"/>
</dbReference>